<feature type="transmembrane region" description="Helical" evidence="1">
    <location>
        <begin position="156"/>
        <end position="183"/>
    </location>
</feature>
<dbReference type="AlphaFoldDB" id="A0A419A1G5"/>
<dbReference type="Pfam" id="PF09835">
    <property type="entry name" value="DUF2062"/>
    <property type="match status" value="1"/>
</dbReference>
<protein>
    <submittedName>
        <fullName evidence="3">DUF2062 domain-containing protein</fullName>
    </submittedName>
</protein>
<dbReference type="PANTHER" id="PTHR40547">
    <property type="entry name" value="SLL0298 PROTEIN"/>
    <property type="match status" value="1"/>
</dbReference>
<evidence type="ECO:0000259" key="2">
    <source>
        <dbReference type="Pfam" id="PF09835"/>
    </source>
</evidence>
<proteinExistence type="predicted"/>
<evidence type="ECO:0000313" key="3">
    <source>
        <dbReference type="EMBL" id="RJL06806.1"/>
    </source>
</evidence>
<keyword evidence="4" id="KW-1185">Reference proteome</keyword>
<keyword evidence="1" id="KW-0812">Transmembrane</keyword>
<organism evidence="3 4">
    <name type="scientific">Paracoccus siganidrum</name>
    <dbReference type="NCBI Taxonomy" id="1276757"/>
    <lineage>
        <taxon>Bacteria</taxon>
        <taxon>Pseudomonadati</taxon>
        <taxon>Pseudomonadota</taxon>
        <taxon>Alphaproteobacteria</taxon>
        <taxon>Rhodobacterales</taxon>
        <taxon>Paracoccaceae</taxon>
        <taxon>Paracoccus</taxon>
    </lineage>
</organism>
<dbReference type="Proteomes" id="UP000283587">
    <property type="component" value="Unassembled WGS sequence"/>
</dbReference>
<dbReference type="InterPro" id="IPR018639">
    <property type="entry name" value="DUF2062"/>
</dbReference>
<name>A0A419A1G5_9RHOB</name>
<accession>A0A419A1G5</accession>
<evidence type="ECO:0000256" key="1">
    <source>
        <dbReference type="SAM" id="Phobius"/>
    </source>
</evidence>
<keyword evidence="1" id="KW-0472">Membrane</keyword>
<keyword evidence="1" id="KW-1133">Transmembrane helix</keyword>
<reference evidence="4" key="1">
    <citation type="submission" date="2018-09" db="EMBL/GenBank/DDBJ databases">
        <title>Paracoccus onubensis nov. sp. a moderate halophilic bacterium isolated from Gruta de las Maravillas (Aracena, Spain).</title>
        <authorList>
            <person name="Jurado V."/>
            <person name="Gutierrez-Patricio S."/>
            <person name="Gonzalez-Pimentel J.L."/>
            <person name="Miller A.Z."/>
            <person name="Laiz L."/>
            <person name="Saiz-Jimenez C."/>
        </authorList>
    </citation>
    <scope>NUCLEOTIDE SEQUENCE [LARGE SCALE GENOMIC DNA]</scope>
    <source>
        <strain evidence="4">DSM 26381</strain>
    </source>
</reference>
<dbReference type="PANTHER" id="PTHR40547:SF1">
    <property type="entry name" value="SLL0298 PROTEIN"/>
    <property type="match status" value="1"/>
</dbReference>
<evidence type="ECO:0000313" key="4">
    <source>
        <dbReference type="Proteomes" id="UP000283587"/>
    </source>
</evidence>
<dbReference type="EMBL" id="QZEW01000093">
    <property type="protein sequence ID" value="RJL06806.1"/>
    <property type="molecule type" value="Genomic_DNA"/>
</dbReference>
<dbReference type="RefSeq" id="WP_119900171.1">
    <property type="nucleotide sequence ID" value="NZ_QNRC01000001.1"/>
</dbReference>
<sequence>MFKRRNPRSYRQIASETFYPRGGFRRAATYLWHRLRRLPDQPHRIGRGVAAGVFLSFSPLHGFHFIVAALVTLLIRGNVLAAFVGTFAGNPLTTPFIALSAVGLGRRLLGLPGEMSPHFIFTEFAHATAGLWHNVLSLFGPGTTDWHGLSDFYQQIFLPYAVGGAVLGGVAAILAHALTVPLVRGYHRHRERKMAERIARLRGPAEKDGEDPPPRP</sequence>
<dbReference type="OrthoDB" id="7360463at2"/>
<gene>
    <name evidence="3" type="ORF">D3P05_17930</name>
</gene>
<feature type="domain" description="DUF2062" evidence="2">
    <location>
        <begin position="26"/>
        <end position="191"/>
    </location>
</feature>
<comment type="caution">
    <text evidence="3">The sequence shown here is derived from an EMBL/GenBank/DDBJ whole genome shotgun (WGS) entry which is preliminary data.</text>
</comment>
<feature type="transmembrane region" description="Helical" evidence="1">
    <location>
        <begin position="49"/>
        <end position="75"/>
    </location>
</feature>